<dbReference type="PANTHER" id="PTHR21027">
    <property type="entry name" value="TRNA-SPLICING ENDONUCLEASE SUBUNIT SEN54"/>
    <property type="match status" value="1"/>
</dbReference>
<evidence type="ECO:0000313" key="5">
    <source>
        <dbReference type="EMBL" id="GFR84353.1"/>
    </source>
</evidence>
<feature type="compositionally biased region" description="Basic and acidic residues" evidence="3">
    <location>
        <begin position="255"/>
        <end position="265"/>
    </location>
</feature>
<dbReference type="GO" id="GO:0000214">
    <property type="term" value="C:tRNA-intron endonuclease complex"/>
    <property type="evidence" value="ECO:0007669"/>
    <property type="project" value="TreeGrafter"/>
</dbReference>
<keyword evidence="5" id="KW-0540">Nuclease</keyword>
<keyword evidence="5" id="KW-0378">Hydrolase</keyword>
<evidence type="ECO:0000256" key="2">
    <source>
        <dbReference type="ARBA" id="ARBA00022694"/>
    </source>
</evidence>
<keyword evidence="6" id="KW-1185">Reference proteome</keyword>
<evidence type="ECO:0000256" key="1">
    <source>
        <dbReference type="ARBA" id="ARBA00005736"/>
    </source>
</evidence>
<comment type="similarity">
    <text evidence="1">Belongs to the SEN54 family.</text>
</comment>
<comment type="caution">
    <text evidence="5">The sequence shown here is derived from an EMBL/GenBank/DDBJ whole genome shotgun (WGS) entry which is preliminary data.</text>
</comment>
<dbReference type="InterPro" id="IPR024337">
    <property type="entry name" value="tRNA_splic_suSen54"/>
</dbReference>
<keyword evidence="2" id="KW-0819">tRNA processing</keyword>
<gene>
    <name evidence="5" type="ORF">ElyMa_004148400</name>
</gene>
<dbReference type="GO" id="GO:0004519">
    <property type="term" value="F:endonuclease activity"/>
    <property type="evidence" value="ECO:0007669"/>
    <property type="project" value="UniProtKB-KW"/>
</dbReference>
<feature type="compositionally biased region" description="Basic and acidic residues" evidence="3">
    <location>
        <begin position="349"/>
        <end position="360"/>
    </location>
</feature>
<feature type="domain" description="tRNA-splicing endonuclease subunit Sen54 N-terminal" evidence="4">
    <location>
        <begin position="59"/>
        <end position="122"/>
    </location>
</feature>
<dbReference type="Proteomes" id="UP000762676">
    <property type="component" value="Unassembled WGS sequence"/>
</dbReference>
<dbReference type="AlphaFoldDB" id="A0AAV4GF46"/>
<dbReference type="InterPro" id="IPR024336">
    <property type="entry name" value="tRNA_splic_suSen54_N"/>
</dbReference>
<feature type="compositionally biased region" description="Basic and acidic residues" evidence="3">
    <location>
        <begin position="189"/>
        <end position="201"/>
    </location>
</feature>
<feature type="compositionally biased region" description="Polar residues" evidence="3">
    <location>
        <begin position="361"/>
        <end position="375"/>
    </location>
</feature>
<reference evidence="5 6" key="1">
    <citation type="journal article" date="2021" name="Elife">
        <title>Chloroplast acquisition without the gene transfer in kleptoplastic sea slugs, Plakobranchus ocellatus.</title>
        <authorList>
            <person name="Maeda T."/>
            <person name="Takahashi S."/>
            <person name="Yoshida T."/>
            <person name="Shimamura S."/>
            <person name="Takaki Y."/>
            <person name="Nagai Y."/>
            <person name="Toyoda A."/>
            <person name="Suzuki Y."/>
            <person name="Arimoto A."/>
            <person name="Ishii H."/>
            <person name="Satoh N."/>
            <person name="Nishiyama T."/>
            <person name="Hasebe M."/>
            <person name="Maruyama T."/>
            <person name="Minagawa J."/>
            <person name="Obokata J."/>
            <person name="Shigenobu S."/>
        </authorList>
    </citation>
    <scope>NUCLEOTIDE SEQUENCE [LARGE SCALE GENOMIC DNA]</scope>
</reference>
<keyword evidence="5" id="KW-0255">Endonuclease</keyword>
<protein>
    <submittedName>
        <fullName evidence="5">tRNA-splicing endonuclease subunit Sen54</fullName>
    </submittedName>
</protein>
<proteinExistence type="inferred from homology"/>
<accession>A0AAV4GF46</accession>
<evidence type="ECO:0000313" key="6">
    <source>
        <dbReference type="Proteomes" id="UP000762676"/>
    </source>
</evidence>
<feature type="region of interest" description="Disordered" evidence="3">
    <location>
        <begin position="340"/>
        <end position="377"/>
    </location>
</feature>
<dbReference type="EMBL" id="BMAT01008402">
    <property type="protein sequence ID" value="GFR84353.1"/>
    <property type="molecule type" value="Genomic_DNA"/>
</dbReference>
<name>A0AAV4GF46_9GAST</name>
<dbReference type="GO" id="GO:0000379">
    <property type="term" value="P:tRNA-type intron splice site recognition and cleavage"/>
    <property type="evidence" value="ECO:0007669"/>
    <property type="project" value="TreeGrafter"/>
</dbReference>
<dbReference type="Pfam" id="PF12928">
    <property type="entry name" value="tRNA_int_end_N2"/>
    <property type="match status" value="1"/>
</dbReference>
<sequence length="431" mass="49550">MSFYDLTKDNVLSANELFKYRLKRDATVPSKGGQKAFEPDGSWIHAKTLESFMQERTKILGEQRVEKLKSLVQGVWEEKKRLVSLSKPGKFWAHMGFTDKRRNWLYPEEALFLMETNTLEVYCNGLPLSLQEAYSNFMGPDLSLEEYQVFAHLRRLGYVVLRQEAELDITPYEKQINLDKYMTKQSRKERKEKLLEKKKTQENNPTKETLDDSEEKNTNTVETPFLVEKGSEKGYQPQGRFSDESTISSLGNDDVNEKQNVRSDESLAAPCPLLHAKRSSAESLDSPEGSPQKKLKTNDQPAESSELLKSFPKAQCLLSDNQPHMFWYQDAAWAQCFQNSQSPRTSGESLDKDFPLDSKTKPASSTEDLSNTDPAQTFPFPTIADKSLISLPQPWAKLLPRNVEVNEDYRDVLMFNVEKYRREVGNEFQFC</sequence>
<evidence type="ECO:0000256" key="3">
    <source>
        <dbReference type="SAM" id="MobiDB-lite"/>
    </source>
</evidence>
<evidence type="ECO:0000259" key="4">
    <source>
        <dbReference type="Pfam" id="PF12928"/>
    </source>
</evidence>
<feature type="region of interest" description="Disordered" evidence="3">
    <location>
        <begin position="183"/>
        <end position="306"/>
    </location>
</feature>
<organism evidence="5 6">
    <name type="scientific">Elysia marginata</name>
    <dbReference type="NCBI Taxonomy" id="1093978"/>
    <lineage>
        <taxon>Eukaryota</taxon>
        <taxon>Metazoa</taxon>
        <taxon>Spiralia</taxon>
        <taxon>Lophotrochozoa</taxon>
        <taxon>Mollusca</taxon>
        <taxon>Gastropoda</taxon>
        <taxon>Heterobranchia</taxon>
        <taxon>Euthyneura</taxon>
        <taxon>Panpulmonata</taxon>
        <taxon>Sacoglossa</taxon>
        <taxon>Placobranchoidea</taxon>
        <taxon>Plakobranchidae</taxon>
        <taxon>Elysia</taxon>
    </lineage>
</organism>
<dbReference type="PANTHER" id="PTHR21027:SF1">
    <property type="entry name" value="TRNA-SPLICING ENDONUCLEASE SUBUNIT SEN54"/>
    <property type="match status" value="1"/>
</dbReference>